<evidence type="ECO:0000256" key="3">
    <source>
        <dbReference type="ARBA" id="ARBA00023163"/>
    </source>
</evidence>
<keyword evidence="2" id="KW-0238">DNA-binding</keyword>
<evidence type="ECO:0000256" key="2">
    <source>
        <dbReference type="ARBA" id="ARBA00023125"/>
    </source>
</evidence>
<sequence length="406" mass="47554">MISFLERNFTYLVTMTSFIYCILGLVLIFFKSPKTGVYAPYWKSKWLLAAGMWMTSINIWIWLAIFNGLWTRENAWVASWDTILFYLIGVCYTFSFGSLTDYTYISRQRCKITAIKFGATAFIALIAMVDALAAYRQFLLIVALLGIVELCAQHFIFFHRSYLQRNELLANYSSSDKKSNVRWLYISHWLFYILLAFGVVSITSGAVINWLLQFYIVAVYIYITVNFIKYANEYETLRLATTEEKIAIIDKTQTNNLNYEERKKKEGEEKAEGEEVTATSRTKKPYKEDFRDILRPRIAVWVKTKAYTHEQFTLEELATRLYTNKTYLSTFIKDEYDMNFSGWVTNLRIDEAKRIMMKEPEKKLQEVAFECGFSSLVYFSSVFSKSEGISPSVWQREFSRKTDGEQ</sequence>
<dbReference type="SMART" id="SM00342">
    <property type="entry name" value="HTH_ARAC"/>
    <property type="match status" value="1"/>
</dbReference>
<dbReference type="PANTHER" id="PTHR43280">
    <property type="entry name" value="ARAC-FAMILY TRANSCRIPTIONAL REGULATOR"/>
    <property type="match status" value="1"/>
</dbReference>
<dbReference type="InterPro" id="IPR018060">
    <property type="entry name" value="HTH_AraC"/>
</dbReference>
<dbReference type="SUPFAM" id="SSF46689">
    <property type="entry name" value="Homeodomain-like"/>
    <property type="match status" value="1"/>
</dbReference>
<evidence type="ECO:0000256" key="1">
    <source>
        <dbReference type="ARBA" id="ARBA00023015"/>
    </source>
</evidence>
<evidence type="ECO:0000313" key="4">
    <source>
        <dbReference type="EMBL" id="MQM94926.1"/>
    </source>
</evidence>
<dbReference type="Proteomes" id="UP001193463">
    <property type="component" value="Unassembled WGS sequence"/>
</dbReference>
<organism evidence="4">
    <name type="scientific">Segatella copri</name>
    <dbReference type="NCBI Taxonomy" id="165179"/>
    <lineage>
        <taxon>Bacteria</taxon>
        <taxon>Pseudomonadati</taxon>
        <taxon>Bacteroidota</taxon>
        <taxon>Bacteroidia</taxon>
        <taxon>Bacteroidales</taxon>
        <taxon>Prevotellaceae</taxon>
        <taxon>Segatella</taxon>
    </lineage>
</organism>
<accession>A0A646FI43</accession>
<reference evidence="4" key="1">
    <citation type="submission" date="2019-09" db="EMBL/GenBank/DDBJ databases">
        <title>Distinct polysaccharide growth profiles of human intestinal Prevotella copri isolates.</title>
        <authorList>
            <person name="Fehlner-Peach H."/>
            <person name="Magnabosco C."/>
            <person name="Raghavan V."/>
            <person name="Scher J.U."/>
            <person name="Tett A."/>
            <person name="Cox L.M."/>
            <person name="Gottsegen C."/>
            <person name="Watters A."/>
            <person name="Wiltshire- Gordon J.D."/>
            <person name="Segata N."/>
            <person name="Bonneau R."/>
            <person name="Littman D.R."/>
        </authorList>
    </citation>
    <scope>NUCLEOTIDE SEQUENCE</scope>
    <source>
        <strain evidence="4">IAQ1183</strain>
    </source>
</reference>
<proteinExistence type="predicted"/>
<keyword evidence="3" id="KW-0804">Transcription</keyword>
<dbReference type="EMBL" id="VZCX01000009">
    <property type="protein sequence ID" value="MQM94926.1"/>
    <property type="molecule type" value="Genomic_DNA"/>
</dbReference>
<dbReference type="AlphaFoldDB" id="A0A646FI43"/>
<gene>
    <name evidence="4" type="ORF">F7D96_01230</name>
</gene>
<comment type="caution">
    <text evidence="4">The sequence shown here is derived from an EMBL/GenBank/DDBJ whole genome shotgun (WGS) entry which is preliminary data.</text>
</comment>
<dbReference type="Gene3D" id="1.10.10.60">
    <property type="entry name" value="Homeodomain-like"/>
    <property type="match status" value="2"/>
</dbReference>
<dbReference type="PROSITE" id="PS01124">
    <property type="entry name" value="HTH_ARAC_FAMILY_2"/>
    <property type="match status" value="1"/>
</dbReference>
<dbReference type="Pfam" id="PF12833">
    <property type="entry name" value="HTH_18"/>
    <property type="match status" value="1"/>
</dbReference>
<dbReference type="RefSeq" id="WP_153082990.1">
    <property type="nucleotide sequence ID" value="NZ_VZCS01000069.1"/>
</dbReference>
<dbReference type="PANTHER" id="PTHR43280:SF2">
    <property type="entry name" value="HTH-TYPE TRANSCRIPTIONAL REGULATOR EXSA"/>
    <property type="match status" value="1"/>
</dbReference>
<dbReference type="InterPro" id="IPR018062">
    <property type="entry name" value="HTH_AraC-typ_CS"/>
</dbReference>
<name>A0A646FI43_9BACT</name>
<dbReference type="PROSITE" id="PS00041">
    <property type="entry name" value="HTH_ARAC_FAMILY_1"/>
    <property type="match status" value="1"/>
</dbReference>
<protein>
    <submittedName>
        <fullName evidence="4">Helix-turn-helix transcriptional regulator</fullName>
    </submittedName>
</protein>
<dbReference type="InterPro" id="IPR009057">
    <property type="entry name" value="Homeodomain-like_sf"/>
</dbReference>
<keyword evidence="1" id="KW-0805">Transcription regulation</keyword>
<dbReference type="GO" id="GO:0003700">
    <property type="term" value="F:DNA-binding transcription factor activity"/>
    <property type="evidence" value="ECO:0007669"/>
    <property type="project" value="InterPro"/>
</dbReference>
<dbReference type="GO" id="GO:0043565">
    <property type="term" value="F:sequence-specific DNA binding"/>
    <property type="evidence" value="ECO:0007669"/>
    <property type="project" value="InterPro"/>
</dbReference>